<evidence type="ECO:0000313" key="2">
    <source>
        <dbReference type="EMBL" id="QXM23691.1"/>
    </source>
</evidence>
<dbReference type="EMBL" id="CP076448">
    <property type="protein sequence ID" value="QXM23691.1"/>
    <property type="molecule type" value="Genomic_DNA"/>
</dbReference>
<dbReference type="AlphaFoldDB" id="A0A975U216"/>
<dbReference type="GO" id="GO:0006109">
    <property type="term" value="P:regulation of carbohydrate metabolic process"/>
    <property type="evidence" value="ECO:0007669"/>
    <property type="project" value="InterPro"/>
</dbReference>
<accession>A0A975U216</accession>
<dbReference type="Pfam" id="PF07475">
    <property type="entry name" value="Hpr_kinase_C"/>
    <property type="match status" value="1"/>
</dbReference>
<gene>
    <name evidence="2" type="ORF">KO353_10245</name>
</gene>
<sequence>MQIHATCCARDRADGPAGVLLLGPPGSGKSDLALRLIESGFRLVADDRVDIETTPEGAFASAPAALAGLIEVRGIGILRLGDTVSRARLRLAVTLTPRASQERLPEPAESVLAGHSVPTIMIDPEAPSAVARIRLALDVLEGRAASRCGALGVTPAVSP</sequence>
<name>A0A975U216_9PROT</name>
<dbReference type="GO" id="GO:0000155">
    <property type="term" value="F:phosphorelay sensor kinase activity"/>
    <property type="evidence" value="ECO:0007669"/>
    <property type="project" value="InterPro"/>
</dbReference>
<evidence type="ECO:0000259" key="1">
    <source>
        <dbReference type="Pfam" id="PF07475"/>
    </source>
</evidence>
<keyword evidence="3" id="KW-1185">Reference proteome</keyword>
<reference evidence="2" key="1">
    <citation type="submission" date="2021-06" db="EMBL/GenBank/DDBJ databases">
        <title>Elioraea tepida, sp. nov., a moderately thermophilic aerobic anoxygenic phototrophic bacterium isolated from an alkaline siliceous hot spring mat community in Yellowstone National Park, WY, USA.</title>
        <authorList>
            <person name="Saini M.K."/>
            <person name="Yoshida S."/>
            <person name="Sebastian A."/>
            <person name="Hirose S."/>
            <person name="Hara E."/>
            <person name="Tamaki H."/>
            <person name="Soulier N.T."/>
            <person name="Albert I."/>
            <person name="Hanada S."/>
            <person name="Bryant D.A."/>
            <person name="Tank M."/>
        </authorList>
    </citation>
    <scope>NUCLEOTIDE SEQUENCE</scope>
    <source>
        <strain evidence="2">MS-P2</strain>
    </source>
</reference>
<dbReference type="GO" id="GO:0005524">
    <property type="term" value="F:ATP binding"/>
    <property type="evidence" value="ECO:0007669"/>
    <property type="project" value="InterPro"/>
</dbReference>
<proteinExistence type="predicted"/>
<evidence type="ECO:0000313" key="3">
    <source>
        <dbReference type="Proteomes" id="UP000694001"/>
    </source>
</evidence>
<dbReference type="KEGG" id="elio:KO353_10245"/>
<feature type="domain" description="HPr kinase/phosphorylase C-terminal" evidence="1">
    <location>
        <begin position="17"/>
        <end position="81"/>
    </location>
</feature>
<dbReference type="InterPro" id="IPR011104">
    <property type="entry name" value="Hpr_kin/Pase_C"/>
</dbReference>
<protein>
    <submittedName>
        <fullName evidence="2">Aldolase</fullName>
    </submittedName>
</protein>
<dbReference type="RefSeq" id="WP_218284586.1">
    <property type="nucleotide sequence ID" value="NZ_CP076448.1"/>
</dbReference>
<organism evidence="2 3">
    <name type="scientific">Elioraea tepida</name>
    <dbReference type="NCBI Taxonomy" id="2843330"/>
    <lineage>
        <taxon>Bacteria</taxon>
        <taxon>Pseudomonadati</taxon>
        <taxon>Pseudomonadota</taxon>
        <taxon>Alphaproteobacteria</taxon>
        <taxon>Acetobacterales</taxon>
        <taxon>Elioraeaceae</taxon>
        <taxon>Elioraea</taxon>
    </lineage>
</organism>
<dbReference type="Proteomes" id="UP000694001">
    <property type="component" value="Chromosome"/>
</dbReference>